<dbReference type="eggNOG" id="ENOG502QPJI">
    <property type="taxonomic scope" value="Eukaryota"/>
</dbReference>
<organism evidence="4">
    <name type="scientific">Chlorella variabilis</name>
    <name type="common">Green alga</name>
    <dbReference type="NCBI Taxonomy" id="554065"/>
    <lineage>
        <taxon>Eukaryota</taxon>
        <taxon>Viridiplantae</taxon>
        <taxon>Chlorophyta</taxon>
        <taxon>core chlorophytes</taxon>
        <taxon>Trebouxiophyceae</taxon>
        <taxon>Chlorellales</taxon>
        <taxon>Chlorellaceae</taxon>
        <taxon>Chlorella clade</taxon>
        <taxon>Chlorella</taxon>
    </lineage>
</organism>
<proteinExistence type="predicted"/>
<dbReference type="Pfam" id="PF00149">
    <property type="entry name" value="Metallophos"/>
    <property type="match status" value="1"/>
</dbReference>
<dbReference type="PANTHER" id="PTHR36492">
    <property type="match status" value="1"/>
</dbReference>
<evidence type="ECO:0000313" key="4">
    <source>
        <dbReference type="Proteomes" id="UP000008141"/>
    </source>
</evidence>
<dbReference type="InParanoid" id="E1ZDQ3"/>
<dbReference type="KEGG" id="cvr:CHLNCDRAFT_145539"/>
<sequence length="442" mass="47506">MLDQAVVVTRCRQPHALLAPGGGEVLAVTDLHVDYAENMAWCERLDGQAFRHDVLAVSGDVSDELGALEQALGCLASKFAAVFYTPGNHELWIREKDRASGLMDSRAKLARVLELCQRLGVHTQPRRLGNLWLAPLFSWHHKSFDCEPDIPGVPPASAWTIADYGACRWPRSVPGGDSAGSVELARWFDGMNDTPAWRQLIATRHQCDALLPEKRYLYYPGLAKAVGSAPLAARLAALRPDLCLVGHTHFGWDAEVEGVRYIQAPLCSPLERRRRLATVGFGASMAAAREDPVAARWLPLEVYKGLVPAGAAAAAAANGGAAVAAAEMAAGDGAAADVAPQVGAQQQQPLAGLQQQQQQQQHPTPGLQQPQQRPQGAWAAQGWQPLRHGAMAPPLRAQWSDHYAQTVRRPDDVAMAPWVAKLYERRQRAAGGGASGGESNGG</sequence>
<dbReference type="Proteomes" id="UP000008141">
    <property type="component" value="Unassembled WGS sequence"/>
</dbReference>
<evidence type="ECO:0000256" key="1">
    <source>
        <dbReference type="SAM" id="MobiDB-lite"/>
    </source>
</evidence>
<dbReference type="Gene3D" id="3.60.21.10">
    <property type="match status" value="1"/>
</dbReference>
<accession>E1ZDQ3</accession>
<dbReference type="RefSeq" id="XP_005848002.1">
    <property type="nucleotide sequence ID" value="XM_005847940.1"/>
</dbReference>
<dbReference type="SUPFAM" id="SSF56300">
    <property type="entry name" value="Metallo-dependent phosphatases"/>
    <property type="match status" value="1"/>
</dbReference>
<reference evidence="3 4" key="1">
    <citation type="journal article" date="2010" name="Plant Cell">
        <title>The Chlorella variabilis NC64A genome reveals adaptation to photosymbiosis, coevolution with viruses, and cryptic sex.</title>
        <authorList>
            <person name="Blanc G."/>
            <person name="Duncan G."/>
            <person name="Agarkova I."/>
            <person name="Borodovsky M."/>
            <person name="Gurnon J."/>
            <person name="Kuo A."/>
            <person name="Lindquist E."/>
            <person name="Lucas S."/>
            <person name="Pangilinan J."/>
            <person name="Polle J."/>
            <person name="Salamov A."/>
            <person name="Terry A."/>
            <person name="Yamada T."/>
            <person name="Dunigan D.D."/>
            <person name="Grigoriev I.V."/>
            <person name="Claverie J.M."/>
            <person name="Van Etten J.L."/>
        </authorList>
    </citation>
    <scope>NUCLEOTIDE SEQUENCE [LARGE SCALE GENOMIC DNA]</scope>
    <source>
        <strain evidence="3 4">NC64A</strain>
    </source>
</reference>
<dbReference type="EMBL" id="GL433843">
    <property type="protein sequence ID" value="EFN55900.1"/>
    <property type="molecule type" value="Genomic_DNA"/>
</dbReference>
<dbReference type="GO" id="GO:0016787">
    <property type="term" value="F:hydrolase activity"/>
    <property type="evidence" value="ECO:0007669"/>
    <property type="project" value="InterPro"/>
</dbReference>
<dbReference type="STRING" id="554065.E1ZDQ3"/>
<gene>
    <name evidence="3" type="ORF">CHLNCDRAFT_145539</name>
</gene>
<keyword evidence="4" id="KW-1185">Reference proteome</keyword>
<name>E1ZDQ3_CHLVA</name>
<protein>
    <recommendedName>
        <fullName evidence="2">Calcineurin-like phosphoesterase domain-containing protein</fullName>
    </recommendedName>
</protein>
<dbReference type="PANTHER" id="PTHR36492:SF2">
    <property type="entry name" value="[ACYL-CARRIER-PROTEIN] PHOSPHODIESTERASE PPTH"/>
    <property type="match status" value="1"/>
</dbReference>
<dbReference type="InterPro" id="IPR029052">
    <property type="entry name" value="Metallo-depent_PP-like"/>
</dbReference>
<dbReference type="GeneID" id="17355357"/>
<dbReference type="OrthoDB" id="550558at2759"/>
<evidence type="ECO:0000259" key="2">
    <source>
        <dbReference type="Pfam" id="PF00149"/>
    </source>
</evidence>
<dbReference type="AlphaFoldDB" id="E1ZDQ3"/>
<feature type="region of interest" description="Disordered" evidence="1">
    <location>
        <begin position="343"/>
        <end position="380"/>
    </location>
</feature>
<dbReference type="InterPro" id="IPR052963">
    <property type="entry name" value="Pantetheine_PDE"/>
</dbReference>
<dbReference type="InterPro" id="IPR004843">
    <property type="entry name" value="Calcineurin-like_PHP"/>
</dbReference>
<evidence type="ECO:0000313" key="3">
    <source>
        <dbReference type="EMBL" id="EFN55900.1"/>
    </source>
</evidence>
<dbReference type="CDD" id="cd00838">
    <property type="entry name" value="MPP_superfamily"/>
    <property type="match status" value="1"/>
</dbReference>
<feature type="domain" description="Calcineurin-like phosphoesterase" evidence="2">
    <location>
        <begin position="25"/>
        <end position="249"/>
    </location>
</feature>